<reference evidence="1 2" key="1">
    <citation type="journal article" date="2019" name="Nat. Plants">
        <title>Stout camphor tree genome fills gaps in understanding of flowering plant genome evolution.</title>
        <authorList>
            <person name="Chaw S.M."/>
            <person name="Liu Y.C."/>
            <person name="Wu Y.W."/>
            <person name="Wang H.Y."/>
            <person name="Lin C.I."/>
            <person name="Wu C.S."/>
            <person name="Ke H.M."/>
            <person name="Chang L.Y."/>
            <person name="Hsu C.Y."/>
            <person name="Yang H.T."/>
            <person name="Sudianto E."/>
            <person name="Hsu M.H."/>
            <person name="Wu K.P."/>
            <person name="Wang L.N."/>
            <person name="Leebens-Mack J.H."/>
            <person name="Tsai I.J."/>
        </authorList>
    </citation>
    <scope>NUCLEOTIDE SEQUENCE [LARGE SCALE GENOMIC DNA]</scope>
    <source>
        <strain evidence="2">cv. Chaw 1501</strain>
        <tissue evidence="1">Young leaves</tissue>
    </source>
</reference>
<keyword evidence="2" id="KW-1185">Reference proteome</keyword>
<name>A0A3S3N1H2_9MAGN</name>
<accession>A0A3S3N1H2</accession>
<protein>
    <submittedName>
        <fullName evidence="1">Transcription factor bHLH95</fullName>
    </submittedName>
</protein>
<comment type="caution">
    <text evidence="1">The sequence shown here is derived from an EMBL/GenBank/DDBJ whole genome shotgun (WGS) entry which is preliminary data.</text>
</comment>
<evidence type="ECO:0000313" key="2">
    <source>
        <dbReference type="Proteomes" id="UP000283530"/>
    </source>
</evidence>
<dbReference type="AlphaFoldDB" id="A0A3S3N1H2"/>
<proteinExistence type="predicted"/>
<dbReference type="EMBL" id="QPKB01000004">
    <property type="protein sequence ID" value="RWR83645.1"/>
    <property type="molecule type" value="Genomic_DNA"/>
</dbReference>
<sequence>MEGRELLTKGMCWKKKNEKELDEDDLEEEEEVGLGRSYMQGLLSLDLEKFGEEMADKSTIVDEAVNYIKNLQTILQKLQKQRLKRMQRSSMISYDASMVVPPTTMSKSREAYLVDQASFSNWATMNLNDGLLIPCMPQCLQTWSSRNVVLSISGDDAQISICIARKPGLLPIVFYILEKYKIHVITASISSDHFKSMLMIHTRASGVFDQYPEMALAVEEKYKHAVGEMIDCLSSEWH</sequence>
<dbReference type="InterPro" id="IPR044278">
    <property type="entry name" value="BHLH95-like"/>
</dbReference>
<organism evidence="1 2">
    <name type="scientific">Cinnamomum micranthum f. kanehirae</name>
    <dbReference type="NCBI Taxonomy" id="337451"/>
    <lineage>
        <taxon>Eukaryota</taxon>
        <taxon>Viridiplantae</taxon>
        <taxon>Streptophyta</taxon>
        <taxon>Embryophyta</taxon>
        <taxon>Tracheophyta</taxon>
        <taxon>Spermatophyta</taxon>
        <taxon>Magnoliopsida</taxon>
        <taxon>Magnoliidae</taxon>
        <taxon>Laurales</taxon>
        <taxon>Lauraceae</taxon>
        <taxon>Cinnamomum</taxon>
    </lineage>
</organism>
<dbReference type="PANTHER" id="PTHR46772">
    <property type="entry name" value="BHLH DOMAIN-CONTAINING PROTEIN"/>
    <property type="match status" value="1"/>
</dbReference>
<dbReference type="GO" id="GO:0009960">
    <property type="term" value="P:endosperm development"/>
    <property type="evidence" value="ECO:0007669"/>
    <property type="project" value="InterPro"/>
</dbReference>
<gene>
    <name evidence="1" type="ORF">CKAN_01240600</name>
</gene>
<dbReference type="Proteomes" id="UP000283530">
    <property type="component" value="Unassembled WGS sequence"/>
</dbReference>
<dbReference type="PANTHER" id="PTHR46772:SF8">
    <property type="entry name" value="TRANSCRIPTION FACTOR BHLH95"/>
    <property type="match status" value="1"/>
</dbReference>
<dbReference type="GO" id="GO:0003700">
    <property type="term" value="F:DNA-binding transcription factor activity"/>
    <property type="evidence" value="ECO:0007669"/>
    <property type="project" value="InterPro"/>
</dbReference>
<dbReference type="OrthoDB" id="690068at2759"/>
<evidence type="ECO:0000313" key="1">
    <source>
        <dbReference type="EMBL" id="RWR83645.1"/>
    </source>
</evidence>